<keyword evidence="1" id="KW-0175">Coiled coil</keyword>
<dbReference type="AlphaFoldDB" id="A0AA36MYT3"/>
<proteinExistence type="predicted"/>
<feature type="region of interest" description="Disordered" evidence="2">
    <location>
        <begin position="1"/>
        <end position="87"/>
    </location>
</feature>
<dbReference type="EMBL" id="CAUJNA010001136">
    <property type="protein sequence ID" value="CAJ1384676.1"/>
    <property type="molecule type" value="Genomic_DNA"/>
</dbReference>
<accession>A0AA36MYT3</accession>
<feature type="coiled-coil region" evidence="1">
    <location>
        <begin position="322"/>
        <end position="356"/>
    </location>
</feature>
<protein>
    <submittedName>
        <fullName evidence="3">Uncharacterized protein</fullName>
    </submittedName>
</protein>
<gene>
    <name evidence="3" type="ORF">EVOR1521_LOCUS11490</name>
</gene>
<keyword evidence="4" id="KW-1185">Reference proteome</keyword>
<evidence type="ECO:0000313" key="3">
    <source>
        <dbReference type="EMBL" id="CAJ1384676.1"/>
    </source>
</evidence>
<reference evidence="3" key="1">
    <citation type="submission" date="2023-08" db="EMBL/GenBank/DDBJ databases">
        <authorList>
            <person name="Chen Y."/>
            <person name="Shah S."/>
            <person name="Dougan E. K."/>
            <person name="Thang M."/>
            <person name="Chan C."/>
        </authorList>
    </citation>
    <scope>NUCLEOTIDE SEQUENCE</scope>
</reference>
<evidence type="ECO:0000256" key="2">
    <source>
        <dbReference type="SAM" id="MobiDB-lite"/>
    </source>
</evidence>
<comment type="caution">
    <text evidence="3">The sequence shown here is derived from an EMBL/GenBank/DDBJ whole genome shotgun (WGS) entry which is preliminary data.</text>
</comment>
<sequence length="375" mass="42635">MPDEQSPRWPKLRQPPVPQKVKLRSGTPPRKNPPMEYAIRSDGFWTSATLTPRPEKRLESEEKLCKTFRDRAPLSTPKESGASERTKKRALSREYAAYVSEAAQALLPDVASESCAWKASTGCYKSALFQASVRCRELQRDVGEEMEDGTFVFHGGSEGPELFRLQQACLLLEEICKVSSPLRDTLRFLQREILSCVFENYKPGADVLQLTPFFVLRTHELSQVEVCKQRRLEAEQEIEALQARLDEAKKQAQSLKQQLQKVRQNAQKENESYEMVVSQRNELRQKVEGLRESNAIRFEELRETNAELSSVQAASYLTRKDLDQARKDMTAMNVQLKESNSRVAILSKRVHDLQDAMGLMGEAASPRMATSPEPT</sequence>
<dbReference type="Proteomes" id="UP001178507">
    <property type="component" value="Unassembled WGS sequence"/>
</dbReference>
<name>A0AA36MYT3_9DINO</name>
<evidence type="ECO:0000313" key="4">
    <source>
        <dbReference type="Proteomes" id="UP001178507"/>
    </source>
</evidence>
<feature type="compositionally biased region" description="Basic and acidic residues" evidence="2">
    <location>
        <begin position="53"/>
        <end position="72"/>
    </location>
</feature>
<organism evidence="3 4">
    <name type="scientific">Effrenium voratum</name>
    <dbReference type="NCBI Taxonomy" id="2562239"/>
    <lineage>
        <taxon>Eukaryota</taxon>
        <taxon>Sar</taxon>
        <taxon>Alveolata</taxon>
        <taxon>Dinophyceae</taxon>
        <taxon>Suessiales</taxon>
        <taxon>Symbiodiniaceae</taxon>
        <taxon>Effrenium</taxon>
    </lineage>
</organism>
<feature type="coiled-coil region" evidence="1">
    <location>
        <begin position="224"/>
        <end position="293"/>
    </location>
</feature>
<evidence type="ECO:0000256" key="1">
    <source>
        <dbReference type="SAM" id="Coils"/>
    </source>
</evidence>